<evidence type="ECO:0000256" key="3">
    <source>
        <dbReference type="ARBA" id="ARBA00023014"/>
    </source>
</evidence>
<evidence type="ECO:0000259" key="4">
    <source>
        <dbReference type="PROSITE" id="PS51379"/>
    </source>
</evidence>
<keyword evidence="3" id="KW-0411">Iron-sulfur</keyword>
<evidence type="ECO:0000313" key="6">
    <source>
        <dbReference type="Proteomes" id="UP000279908"/>
    </source>
</evidence>
<dbReference type="GO" id="GO:0046872">
    <property type="term" value="F:metal ion binding"/>
    <property type="evidence" value="ECO:0007669"/>
    <property type="project" value="UniProtKB-KW"/>
</dbReference>
<name>A0A3S0LRG9_CHLPH</name>
<dbReference type="PROSITE" id="PS00198">
    <property type="entry name" value="4FE4S_FER_1"/>
    <property type="match status" value="2"/>
</dbReference>
<evidence type="ECO:0000256" key="1">
    <source>
        <dbReference type="ARBA" id="ARBA00022723"/>
    </source>
</evidence>
<dbReference type="InterPro" id="IPR017900">
    <property type="entry name" value="4Fe4S_Fe_S_CS"/>
</dbReference>
<dbReference type="InterPro" id="IPR009051">
    <property type="entry name" value="Helical_ferredxn"/>
</dbReference>
<evidence type="ECO:0000313" key="5">
    <source>
        <dbReference type="EMBL" id="RTY40020.1"/>
    </source>
</evidence>
<proteinExistence type="predicted"/>
<dbReference type="PANTHER" id="PTHR40447:SF1">
    <property type="entry name" value="ANAEROBIC SULFITE REDUCTASE SUBUNIT A"/>
    <property type="match status" value="1"/>
</dbReference>
<keyword evidence="1" id="KW-0479">Metal-binding</keyword>
<protein>
    <submittedName>
        <fullName evidence="5">4Fe-4S ferredoxin</fullName>
    </submittedName>
</protein>
<sequence>MTKILYANDLTACFSLWRKEGMRVLGPVSKAKTSGFGEVQDAHELDLNLVLTARTLKELFFPRTEPMFSYSIGKQKIETGEFLPSENACIIFGARPCDAAGMAIDDELFNWDYRDEYWFRRRDRSVIITIACKESDDFCMCTSLGLAPDSAKGSDVLLRPLASGNGWRVEELTPKGGKALQPIASLLKEGSEAAAPTAEVPLLFDLEACTTWLADPENFESHFWKEISERCIGCGTCTYLCPTCHCFDIQDEGDTYEGIRRKNWDSCSFQLFTMHTSGHNPRATQSARWRQRIMHKFNYFSDKFSVNSCTGCGRCTRECPVDMGVRETLQAISTLQK</sequence>
<dbReference type="PROSITE" id="PS51379">
    <property type="entry name" value="4FE4S_FER_2"/>
    <property type="match status" value="2"/>
</dbReference>
<feature type="domain" description="4Fe-4S ferredoxin-type" evidence="4">
    <location>
        <begin position="300"/>
        <end position="329"/>
    </location>
</feature>
<dbReference type="GO" id="GO:0051536">
    <property type="term" value="F:iron-sulfur cluster binding"/>
    <property type="evidence" value="ECO:0007669"/>
    <property type="project" value="UniProtKB-KW"/>
</dbReference>
<comment type="caution">
    <text evidence="5">The sequence shown here is derived from an EMBL/GenBank/DDBJ whole genome shotgun (WGS) entry which is preliminary data.</text>
</comment>
<dbReference type="SUPFAM" id="SSF46548">
    <property type="entry name" value="alpha-helical ferredoxin"/>
    <property type="match status" value="1"/>
</dbReference>
<dbReference type="EMBL" id="RXYK01000001">
    <property type="protein sequence ID" value="RTY40020.1"/>
    <property type="molecule type" value="Genomic_DNA"/>
</dbReference>
<dbReference type="InterPro" id="IPR017896">
    <property type="entry name" value="4Fe4S_Fe-S-bd"/>
</dbReference>
<dbReference type="Gene3D" id="1.10.1060.10">
    <property type="entry name" value="Alpha-helical ferredoxin"/>
    <property type="match status" value="1"/>
</dbReference>
<evidence type="ECO:0000256" key="2">
    <source>
        <dbReference type="ARBA" id="ARBA00023004"/>
    </source>
</evidence>
<keyword evidence="2" id="KW-0408">Iron</keyword>
<accession>A0A3S0LRG9</accession>
<reference evidence="5 6" key="1">
    <citation type="submission" date="2018-12" db="EMBL/GenBank/DDBJ databases">
        <authorList>
            <person name="Lunina O.N."/>
            <person name="Grouzdev D.S."/>
            <person name="Gorlenko V.M."/>
            <person name="Savvichev A.S."/>
        </authorList>
    </citation>
    <scope>NUCLEOTIDE SEQUENCE [LARGE SCALE GENOMIC DNA]</scope>
    <source>
        <strain evidence="5 6">BrKhr-17</strain>
    </source>
</reference>
<gene>
    <name evidence="5" type="ORF">EKD02_01080</name>
</gene>
<dbReference type="AlphaFoldDB" id="A0A3S0LRG9"/>
<feature type="domain" description="4Fe-4S ferredoxin-type" evidence="4">
    <location>
        <begin position="221"/>
        <end position="252"/>
    </location>
</feature>
<dbReference type="PANTHER" id="PTHR40447">
    <property type="entry name" value="ANAEROBIC SULFITE REDUCTASE SUBUNIT A"/>
    <property type="match status" value="1"/>
</dbReference>
<dbReference type="Pfam" id="PF17179">
    <property type="entry name" value="Fer4_22"/>
    <property type="match status" value="1"/>
</dbReference>
<organism evidence="5 6">
    <name type="scientific">Chlorobium phaeovibrioides</name>
    <dbReference type="NCBI Taxonomy" id="1094"/>
    <lineage>
        <taxon>Bacteria</taxon>
        <taxon>Pseudomonadati</taxon>
        <taxon>Chlorobiota</taxon>
        <taxon>Chlorobiia</taxon>
        <taxon>Chlorobiales</taxon>
        <taxon>Chlorobiaceae</taxon>
        <taxon>Chlorobium/Pelodictyon group</taxon>
        <taxon>Chlorobium</taxon>
    </lineage>
</organism>
<dbReference type="RefSeq" id="WP_126383403.1">
    <property type="nucleotide sequence ID" value="NZ_RXYK01000001.1"/>
</dbReference>
<dbReference type="Proteomes" id="UP000279908">
    <property type="component" value="Unassembled WGS sequence"/>
</dbReference>